<feature type="region of interest" description="Disordered" evidence="1">
    <location>
        <begin position="1"/>
        <end position="63"/>
    </location>
</feature>
<dbReference type="EMBL" id="UYRR01037852">
    <property type="protein sequence ID" value="VDK71754.1"/>
    <property type="molecule type" value="Genomic_DNA"/>
</dbReference>
<evidence type="ECO:0000313" key="3">
    <source>
        <dbReference type="Proteomes" id="UP000267096"/>
    </source>
</evidence>
<evidence type="ECO:0000256" key="1">
    <source>
        <dbReference type="SAM" id="MobiDB-lite"/>
    </source>
</evidence>
<dbReference type="WBParaSite" id="ASIM_0002035801-mRNA-1">
    <property type="protein sequence ID" value="ASIM_0002035801-mRNA-1"/>
    <property type="gene ID" value="ASIM_0002035801"/>
</dbReference>
<evidence type="ECO:0000313" key="4">
    <source>
        <dbReference type="WBParaSite" id="ASIM_0002035801-mRNA-1"/>
    </source>
</evidence>
<name>A0A0M3KH93_ANISI</name>
<dbReference type="OrthoDB" id="5779495at2759"/>
<dbReference type="Proteomes" id="UP000267096">
    <property type="component" value="Unassembled WGS sequence"/>
</dbReference>
<organism evidence="4">
    <name type="scientific">Anisakis simplex</name>
    <name type="common">Herring worm</name>
    <dbReference type="NCBI Taxonomy" id="6269"/>
    <lineage>
        <taxon>Eukaryota</taxon>
        <taxon>Metazoa</taxon>
        <taxon>Ecdysozoa</taxon>
        <taxon>Nematoda</taxon>
        <taxon>Chromadorea</taxon>
        <taxon>Rhabditida</taxon>
        <taxon>Spirurina</taxon>
        <taxon>Ascaridomorpha</taxon>
        <taxon>Ascaridoidea</taxon>
        <taxon>Anisakidae</taxon>
        <taxon>Anisakis</taxon>
        <taxon>Anisakis simplex complex</taxon>
    </lineage>
</organism>
<protein>
    <submittedName>
        <fullName evidence="2 4">Uncharacterized protein</fullName>
    </submittedName>
</protein>
<gene>
    <name evidence="2" type="ORF">ASIM_LOCUS19741</name>
</gene>
<sequence>MSRLKSRHAAQDESSGSVFDEKQSSTGVAVDGSALPSSNMTPSFSSPEKTPSERTRRPNVEPPLLKGPLVWRYIGVKTRSEAEEAVKPPTEFRLYHQWEQTVLVRGIFNCDQFWPLITKQRLKLISSIS</sequence>
<dbReference type="AlphaFoldDB" id="A0A0M3KH93"/>
<reference evidence="4" key="1">
    <citation type="submission" date="2017-02" db="UniProtKB">
        <authorList>
            <consortium name="WormBaseParasite"/>
        </authorList>
    </citation>
    <scope>IDENTIFICATION</scope>
</reference>
<reference evidence="2 3" key="2">
    <citation type="submission" date="2018-11" db="EMBL/GenBank/DDBJ databases">
        <authorList>
            <consortium name="Pathogen Informatics"/>
        </authorList>
    </citation>
    <scope>NUCLEOTIDE SEQUENCE [LARGE SCALE GENOMIC DNA]</scope>
</reference>
<proteinExistence type="predicted"/>
<keyword evidence="3" id="KW-1185">Reference proteome</keyword>
<feature type="compositionally biased region" description="Polar residues" evidence="1">
    <location>
        <begin position="35"/>
        <end position="49"/>
    </location>
</feature>
<evidence type="ECO:0000313" key="2">
    <source>
        <dbReference type="EMBL" id="VDK71754.1"/>
    </source>
</evidence>
<accession>A0A0M3KH93</accession>
<feature type="compositionally biased region" description="Basic and acidic residues" evidence="1">
    <location>
        <begin position="50"/>
        <end position="59"/>
    </location>
</feature>